<name>Q11M83_CHESB</name>
<accession>Q11M83</accession>
<reference evidence="1" key="1">
    <citation type="submission" date="2006-06" db="EMBL/GenBank/DDBJ databases">
        <title>Complete sequence of chromosome of Chelativorans sp. BNC1.</title>
        <authorList>
            <consortium name="US DOE Joint Genome Institute"/>
            <person name="Copeland A."/>
            <person name="Lucas S."/>
            <person name="Lapidus A."/>
            <person name="Barry K."/>
            <person name="Detter J.C."/>
            <person name="Glavina del Rio T."/>
            <person name="Hammon N."/>
            <person name="Israni S."/>
            <person name="Dalin E."/>
            <person name="Tice H."/>
            <person name="Pitluck S."/>
            <person name="Chertkov O."/>
            <person name="Brettin T."/>
            <person name="Bruce D."/>
            <person name="Han C."/>
            <person name="Tapia R."/>
            <person name="Gilna P."/>
            <person name="Schmutz J."/>
            <person name="Larimer F."/>
            <person name="Land M."/>
            <person name="Hauser L."/>
            <person name="Kyrpides N."/>
            <person name="Mikhailova N."/>
            <person name="Richardson P."/>
        </authorList>
    </citation>
    <scope>NUCLEOTIDE SEQUENCE</scope>
    <source>
        <strain evidence="1">BNC1</strain>
    </source>
</reference>
<dbReference type="EMBL" id="CP000390">
    <property type="protein sequence ID" value="ABG61492.1"/>
    <property type="molecule type" value="Genomic_DNA"/>
</dbReference>
<proteinExistence type="predicted"/>
<protein>
    <submittedName>
        <fullName evidence="1">Uncharacterized protein</fullName>
    </submittedName>
</protein>
<dbReference type="AlphaFoldDB" id="Q11M83"/>
<evidence type="ECO:0000313" key="1">
    <source>
        <dbReference type="EMBL" id="ABG61492.1"/>
    </source>
</evidence>
<dbReference type="HOGENOM" id="CLU_1376037_0_0_5"/>
<dbReference type="KEGG" id="mes:Meso_0087"/>
<sequence length="198" mass="21451" precursor="true">MKVSSPGVTSPFLFSDRLPFPIPILMVTKMRRVLFLSFALFLYPFAASSEPLQWSSESLPDPVQSILTGYEKMCSDIDGKLESGFDQPMIMTGDIDGDGVQDFILNPQNMQCSAGATTFCGNGGCYISLALSGQNYAEPVTIMGGAPAISQSEEGTMLNVWVSNANCKTTEAASSCLGRYSWADGKLTTTYEARQFQE</sequence>
<organism evidence="1">
    <name type="scientific">Chelativorans sp. (strain BNC1)</name>
    <dbReference type="NCBI Taxonomy" id="266779"/>
    <lineage>
        <taxon>Bacteria</taxon>
        <taxon>Pseudomonadati</taxon>
        <taxon>Pseudomonadota</taxon>
        <taxon>Alphaproteobacteria</taxon>
        <taxon>Hyphomicrobiales</taxon>
        <taxon>Phyllobacteriaceae</taxon>
        <taxon>Chelativorans</taxon>
    </lineage>
</organism>
<gene>
    <name evidence="1" type="ordered locus">Meso_0087</name>
</gene>